<dbReference type="PANTHER" id="PTHR14187:SF46">
    <property type="entry name" value="HEAT SHOCK 70 KDA PROTEIN 12A"/>
    <property type="match status" value="1"/>
</dbReference>
<dbReference type="PANTHER" id="PTHR14187">
    <property type="entry name" value="ALPHA KINASE/ELONGATION FACTOR 2 KINASE"/>
    <property type="match status" value="1"/>
</dbReference>
<gene>
    <name evidence="2" type="ORF">KUTeg_005391</name>
</gene>
<feature type="compositionally biased region" description="Low complexity" evidence="1">
    <location>
        <begin position="458"/>
        <end position="473"/>
    </location>
</feature>
<dbReference type="Gene3D" id="3.30.420.40">
    <property type="match status" value="1"/>
</dbReference>
<feature type="compositionally biased region" description="Basic and acidic residues" evidence="1">
    <location>
        <begin position="159"/>
        <end position="176"/>
    </location>
</feature>
<feature type="region of interest" description="Disordered" evidence="1">
    <location>
        <begin position="67"/>
        <end position="102"/>
    </location>
</feature>
<comment type="caution">
    <text evidence="2">The sequence shown here is derived from an EMBL/GenBank/DDBJ whole genome shotgun (WGS) entry which is preliminary data.</text>
</comment>
<evidence type="ECO:0008006" key="4">
    <source>
        <dbReference type="Google" id="ProtNLM"/>
    </source>
</evidence>
<evidence type="ECO:0000256" key="1">
    <source>
        <dbReference type="SAM" id="MobiDB-lite"/>
    </source>
</evidence>
<name>A0ABQ9FNH2_TEGGR</name>
<reference evidence="2 3" key="1">
    <citation type="submission" date="2022-12" db="EMBL/GenBank/DDBJ databases">
        <title>Chromosome-level genome of Tegillarca granosa.</title>
        <authorList>
            <person name="Kim J."/>
        </authorList>
    </citation>
    <scope>NUCLEOTIDE SEQUENCE [LARGE SCALE GENOMIC DNA]</scope>
    <source>
        <strain evidence="2">Teg-2019</strain>
        <tissue evidence="2">Adductor muscle</tissue>
    </source>
</reference>
<feature type="region of interest" description="Disordered" evidence="1">
    <location>
        <begin position="137"/>
        <end position="213"/>
    </location>
</feature>
<dbReference type="Proteomes" id="UP001217089">
    <property type="component" value="Unassembled WGS sequence"/>
</dbReference>
<proteinExistence type="predicted"/>
<dbReference type="InterPro" id="IPR043129">
    <property type="entry name" value="ATPase_NBD"/>
</dbReference>
<sequence length="1050" mass="119035">MSIAKRITVGRTYSYRNFKDPGIPGHYRKLSEEETAAEWKRFKEQPVLRRQSKEKKARPLSFAFGSRSESDLKMEQDGHLQFGSQDFSHKKSRPQSHSVATLPGRLKNIIDAKRKVRRKTTGSFNLGERFESQPELNIKSSATFPNHTSSYTDVATSQKQKEQYETHDDIDIRNIEDNVPASKKTSAIGDRKGSNTSSIGEKPPLPDSSPPMTLVSEPEIIQEYRISDLELAIANIDGISLDSHSSDASSRKELHHQTGQEINFDNDIVVEYNLEPKMANFEDLSDYYLENGHRIPKTQIAYYGPVYLKDNRFILPQKEIKLGTEEDLEKCDTISSCSSKSTSSSRNRDVKQQEDKHVMDENGNNEVVNVEVEEKVELQKVTSIHAVNNPKNTERDVSPEDKFEELMVFERKNSDEYEAEHQIMEPLNEESVHLEIDVSFNDIRHGDSDSGINGTRDSASVSPMSSPSHSINISPGSHEISQAIETLDDAITSSAVQEDTSLVTNQKHQGHFVVVAIDFGTTYSGYAFSFTRDPNSIHMMRKWEGGDPGVINQKTTSTILLTPDGEFHSFGFSARDNFHDLDENDAKKWFYFENFKMLLHHAPELSRDTLLMASNGKVFPALTVFAFALQFFKDHALQELSDQSGMRIINEDIRWVITVPAIWKAPAKQFMRQAAYEAGLISPEFPEQLVIALEPEVASIYCRKLKMHQLVPECIENRPLQSPEKTKSDPMNLDPACADFGYGVDKEFEELLKNIFGKDFIEAYKLKRPAGWVDLMVAFESRKRSASPQKSSPLNVSLPFSFIDYFKKHKSGHIENVIKKHGDKNIRWTPQGMLRLSPDAMNPTIPTDYLKYLFLVGGFAESEILQHEIRKEFGHLVKIIIPQGVAMSILKGAVLFGLDPTVVSVRRSRLTYGVGVLNRYNSQRHPKDKRIDKDGCTWCTDVFDKYVEIDQPIALGDVVLRSYTPAKSNQKLSQINIYCSEDDTAMFITDEGVRKCGSLRLDLSDLDQESLPQKREIQTRMQFGETEIRVSALDVVTGRHVQANIDFLSR</sequence>
<feature type="region of interest" description="Disordered" evidence="1">
    <location>
        <begin position="445"/>
        <end position="473"/>
    </location>
</feature>
<evidence type="ECO:0000313" key="3">
    <source>
        <dbReference type="Proteomes" id="UP001217089"/>
    </source>
</evidence>
<accession>A0ABQ9FNH2</accession>
<feature type="region of interest" description="Disordered" evidence="1">
    <location>
        <begin position="335"/>
        <end position="361"/>
    </location>
</feature>
<feature type="compositionally biased region" description="Low complexity" evidence="1">
    <location>
        <begin position="335"/>
        <end position="345"/>
    </location>
</feature>
<dbReference type="EMBL" id="JARBDR010000246">
    <property type="protein sequence ID" value="KAJ8317487.1"/>
    <property type="molecule type" value="Genomic_DNA"/>
</dbReference>
<feature type="compositionally biased region" description="Basic and acidic residues" evidence="1">
    <location>
        <begin position="68"/>
        <end position="78"/>
    </location>
</feature>
<protein>
    <recommendedName>
        <fullName evidence="4">Heat shock 70 kDa protein 12A</fullName>
    </recommendedName>
</protein>
<feature type="compositionally biased region" description="Polar residues" evidence="1">
    <location>
        <begin position="137"/>
        <end position="158"/>
    </location>
</feature>
<dbReference type="SUPFAM" id="SSF53067">
    <property type="entry name" value="Actin-like ATPase domain"/>
    <property type="match status" value="2"/>
</dbReference>
<organism evidence="2 3">
    <name type="scientific">Tegillarca granosa</name>
    <name type="common">Malaysian cockle</name>
    <name type="synonym">Anadara granosa</name>
    <dbReference type="NCBI Taxonomy" id="220873"/>
    <lineage>
        <taxon>Eukaryota</taxon>
        <taxon>Metazoa</taxon>
        <taxon>Spiralia</taxon>
        <taxon>Lophotrochozoa</taxon>
        <taxon>Mollusca</taxon>
        <taxon>Bivalvia</taxon>
        <taxon>Autobranchia</taxon>
        <taxon>Pteriomorphia</taxon>
        <taxon>Arcoida</taxon>
        <taxon>Arcoidea</taxon>
        <taxon>Arcidae</taxon>
        <taxon>Tegillarca</taxon>
    </lineage>
</organism>
<keyword evidence="3" id="KW-1185">Reference proteome</keyword>
<feature type="compositionally biased region" description="Basic and acidic residues" evidence="1">
    <location>
        <begin position="346"/>
        <end position="360"/>
    </location>
</feature>
<evidence type="ECO:0000313" key="2">
    <source>
        <dbReference type="EMBL" id="KAJ8317487.1"/>
    </source>
</evidence>